<keyword evidence="2" id="KW-1185">Reference proteome</keyword>
<dbReference type="InterPro" id="IPR044213">
    <property type="entry name" value="At2g44920-like"/>
</dbReference>
<dbReference type="PANTHER" id="PTHR47200:SF2">
    <property type="entry name" value="THYLAKOID LUMENAL 15 KDA PROTEIN 1, CHLOROPLASTIC"/>
    <property type="match status" value="1"/>
</dbReference>
<dbReference type="AlphaFoldDB" id="A0A2T1C9K5"/>
<dbReference type="SUPFAM" id="SSF141571">
    <property type="entry name" value="Pentapeptide repeat-like"/>
    <property type="match status" value="1"/>
</dbReference>
<dbReference type="InterPro" id="IPR001646">
    <property type="entry name" value="5peptide_repeat"/>
</dbReference>
<reference evidence="1 2" key="2">
    <citation type="submission" date="2018-03" db="EMBL/GenBank/DDBJ databases">
        <title>The ancient ancestry and fast evolution of plastids.</title>
        <authorList>
            <person name="Moore K.R."/>
            <person name="Magnabosco C."/>
            <person name="Momper L."/>
            <person name="Gold D.A."/>
            <person name="Bosak T."/>
            <person name="Fournier G.P."/>
        </authorList>
    </citation>
    <scope>NUCLEOTIDE SEQUENCE [LARGE SCALE GENOMIC DNA]</scope>
    <source>
        <strain evidence="1 2">CCAP 1448/3</strain>
    </source>
</reference>
<reference evidence="1 2" key="1">
    <citation type="submission" date="2018-02" db="EMBL/GenBank/DDBJ databases">
        <authorList>
            <person name="Cohen D.B."/>
            <person name="Kent A.D."/>
        </authorList>
    </citation>
    <scope>NUCLEOTIDE SEQUENCE [LARGE SCALE GENOMIC DNA]</scope>
    <source>
        <strain evidence="1 2">CCAP 1448/3</strain>
    </source>
</reference>
<proteinExistence type="predicted"/>
<dbReference type="Gene3D" id="2.160.20.80">
    <property type="entry name" value="E3 ubiquitin-protein ligase SopA"/>
    <property type="match status" value="1"/>
</dbReference>
<dbReference type="PANTHER" id="PTHR47200">
    <property type="entry name" value="THYLAKOID LUMENAL 15 KDA PROTEIN 1, CHLOROPLASTIC"/>
    <property type="match status" value="1"/>
</dbReference>
<evidence type="ECO:0000313" key="2">
    <source>
        <dbReference type="Proteomes" id="UP000238762"/>
    </source>
</evidence>
<comment type="caution">
    <text evidence="1">The sequence shown here is derived from an EMBL/GenBank/DDBJ whole genome shotgun (WGS) entry which is preliminary data.</text>
</comment>
<protein>
    <submittedName>
        <fullName evidence="1">Pentapeptide repeat-containing protein</fullName>
    </submittedName>
</protein>
<dbReference type="Proteomes" id="UP000238762">
    <property type="component" value="Unassembled WGS sequence"/>
</dbReference>
<dbReference type="Pfam" id="PF00805">
    <property type="entry name" value="Pentapeptide"/>
    <property type="match status" value="2"/>
</dbReference>
<sequence>MSDRRYHISAVIRGFFSFFLVSLVFYGALIAPAWAQDYDKASLANTDFSGKVLTDSSFTKANLKNSNLSGADLRGVSFFGANLESANLESANLTNATLDTARLSKANLKNAVLEGAFAFNAKFNGASIEGADFTDVLLREEVQDYLCQIADGVNPVTGRKTRETLMCS</sequence>
<name>A0A2T1C9K5_9CYAN</name>
<organism evidence="1 2">
    <name type="scientific">Merismopedia glauca CCAP 1448/3</name>
    <dbReference type="NCBI Taxonomy" id="1296344"/>
    <lineage>
        <taxon>Bacteria</taxon>
        <taxon>Bacillati</taxon>
        <taxon>Cyanobacteriota</taxon>
        <taxon>Cyanophyceae</taxon>
        <taxon>Synechococcales</taxon>
        <taxon>Merismopediaceae</taxon>
        <taxon>Merismopedia</taxon>
    </lineage>
</organism>
<gene>
    <name evidence="1" type="ORF">C7B64_02365</name>
</gene>
<dbReference type="OrthoDB" id="483710at2"/>
<dbReference type="RefSeq" id="WP_106287058.1">
    <property type="nucleotide sequence ID" value="NZ_CAWNTC010000151.1"/>
</dbReference>
<evidence type="ECO:0000313" key="1">
    <source>
        <dbReference type="EMBL" id="PSB04823.1"/>
    </source>
</evidence>
<dbReference type="EMBL" id="PVWJ01000007">
    <property type="protein sequence ID" value="PSB04823.1"/>
    <property type="molecule type" value="Genomic_DNA"/>
</dbReference>
<accession>A0A2T1C9K5</accession>